<reference evidence="3 4" key="1">
    <citation type="submission" date="2017-09" db="EMBL/GenBank/DDBJ databases">
        <authorList>
            <consortium name="International Durum Wheat Genome Sequencing Consortium (IDWGSC)"/>
            <person name="Milanesi L."/>
        </authorList>
    </citation>
    <scope>NUCLEOTIDE SEQUENCE [LARGE SCALE GENOMIC DNA]</scope>
    <source>
        <strain evidence="4">cv. Svevo</strain>
    </source>
</reference>
<protein>
    <recommendedName>
        <fullName evidence="2">Protein DA1-like domain-containing protein</fullName>
    </recommendedName>
</protein>
<dbReference type="AlphaFoldDB" id="A0A9R0X0B7"/>
<evidence type="ECO:0000313" key="4">
    <source>
        <dbReference type="Proteomes" id="UP000324705"/>
    </source>
</evidence>
<dbReference type="PANTHER" id="PTHR24209">
    <property type="entry name" value="PROTEIN DA1-RELATED 2"/>
    <property type="match status" value="1"/>
</dbReference>
<dbReference type="Proteomes" id="UP000324705">
    <property type="component" value="Chromosome 5B"/>
</dbReference>
<evidence type="ECO:0000313" key="3">
    <source>
        <dbReference type="EMBL" id="VAI27683.1"/>
    </source>
</evidence>
<dbReference type="InterPro" id="IPR045218">
    <property type="entry name" value="DA1-like"/>
</dbReference>
<organism evidence="3 4">
    <name type="scientific">Triticum turgidum subsp. durum</name>
    <name type="common">Durum wheat</name>
    <name type="synonym">Triticum durum</name>
    <dbReference type="NCBI Taxonomy" id="4567"/>
    <lineage>
        <taxon>Eukaryota</taxon>
        <taxon>Viridiplantae</taxon>
        <taxon>Streptophyta</taxon>
        <taxon>Embryophyta</taxon>
        <taxon>Tracheophyta</taxon>
        <taxon>Spermatophyta</taxon>
        <taxon>Magnoliopsida</taxon>
        <taxon>Liliopsida</taxon>
        <taxon>Poales</taxon>
        <taxon>Poaceae</taxon>
        <taxon>BOP clade</taxon>
        <taxon>Pooideae</taxon>
        <taxon>Triticodae</taxon>
        <taxon>Triticeae</taxon>
        <taxon>Triticinae</taxon>
        <taxon>Triticum</taxon>
    </lineage>
</organism>
<sequence>MMHAYLRLLSPQVEEGICQVLSHMWLESEIIAGASGNASSSSASSSSSSAAPTSSKKGAKTEFEKKLGAFIKNQIETDSSVEYGDGFRAGIQAVEQYGLRSTLDHMRLTGSFPY</sequence>
<name>A0A9R0X0B7_TRITD</name>
<dbReference type="GO" id="GO:0043130">
    <property type="term" value="F:ubiquitin binding"/>
    <property type="evidence" value="ECO:0007669"/>
    <property type="project" value="TreeGrafter"/>
</dbReference>
<dbReference type="InterPro" id="IPR022087">
    <property type="entry name" value="DA1-like_dom"/>
</dbReference>
<feature type="region of interest" description="Disordered" evidence="1">
    <location>
        <begin position="35"/>
        <end position="59"/>
    </location>
</feature>
<dbReference type="Pfam" id="PF12315">
    <property type="entry name" value="DA1-like"/>
    <property type="match status" value="1"/>
</dbReference>
<proteinExistence type="predicted"/>
<dbReference type="EMBL" id="LT934120">
    <property type="protein sequence ID" value="VAI27683.1"/>
    <property type="molecule type" value="Genomic_DNA"/>
</dbReference>
<feature type="domain" description="Protein DA1-like" evidence="2">
    <location>
        <begin position="1"/>
        <end position="108"/>
    </location>
</feature>
<evidence type="ECO:0000256" key="1">
    <source>
        <dbReference type="SAM" id="MobiDB-lite"/>
    </source>
</evidence>
<feature type="compositionally biased region" description="Low complexity" evidence="1">
    <location>
        <begin position="35"/>
        <end position="56"/>
    </location>
</feature>
<evidence type="ECO:0000259" key="2">
    <source>
        <dbReference type="Pfam" id="PF12315"/>
    </source>
</evidence>
<keyword evidence="4" id="KW-1185">Reference proteome</keyword>
<dbReference type="Gramene" id="TRITD5Bv1G028980.5">
    <property type="protein sequence ID" value="TRITD5Bv1G028980.5"/>
    <property type="gene ID" value="TRITD5Bv1G028980"/>
</dbReference>
<accession>A0A9R0X0B7</accession>
<gene>
    <name evidence="3" type="ORF">TRITD_5Bv1G028980</name>
</gene>
<dbReference type="PANTHER" id="PTHR24209:SF11">
    <property type="entry name" value="DOMAIN-CONTAINING PROTEIN, PUTATIVE, EXPRESSED-RELATED"/>
    <property type="match status" value="1"/>
</dbReference>